<evidence type="ECO:0000313" key="3">
    <source>
        <dbReference type="Proteomes" id="UP001372338"/>
    </source>
</evidence>
<sequence>MTTMLTNPPFDLGSSSKLEGESNLSHGLSCLSSPIQRLVKVVGEDRKGMVVVRVSHKWRSRQLLHGRLLQSVHVANFLIKSIDSTINEKIHKLSSLLCCS</sequence>
<dbReference type="AlphaFoldDB" id="A0AAN9IE36"/>
<name>A0AAN9IE36_CROPI</name>
<organism evidence="2 3">
    <name type="scientific">Crotalaria pallida</name>
    <name type="common">Smooth rattlebox</name>
    <name type="synonym">Crotalaria striata</name>
    <dbReference type="NCBI Taxonomy" id="3830"/>
    <lineage>
        <taxon>Eukaryota</taxon>
        <taxon>Viridiplantae</taxon>
        <taxon>Streptophyta</taxon>
        <taxon>Embryophyta</taxon>
        <taxon>Tracheophyta</taxon>
        <taxon>Spermatophyta</taxon>
        <taxon>Magnoliopsida</taxon>
        <taxon>eudicotyledons</taxon>
        <taxon>Gunneridae</taxon>
        <taxon>Pentapetalae</taxon>
        <taxon>rosids</taxon>
        <taxon>fabids</taxon>
        <taxon>Fabales</taxon>
        <taxon>Fabaceae</taxon>
        <taxon>Papilionoideae</taxon>
        <taxon>50 kb inversion clade</taxon>
        <taxon>genistoids sensu lato</taxon>
        <taxon>core genistoids</taxon>
        <taxon>Crotalarieae</taxon>
        <taxon>Crotalaria</taxon>
    </lineage>
</organism>
<keyword evidence="3" id="KW-1185">Reference proteome</keyword>
<evidence type="ECO:0000256" key="1">
    <source>
        <dbReference type="SAM" id="MobiDB-lite"/>
    </source>
</evidence>
<dbReference type="EMBL" id="JAYWIO010000004">
    <property type="protein sequence ID" value="KAK7269351.1"/>
    <property type="molecule type" value="Genomic_DNA"/>
</dbReference>
<feature type="region of interest" description="Disordered" evidence="1">
    <location>
        <begin position="1"/>
        <end position="24"/>
    </location>
</feature>
<feature type="compositionally biased region" description="Polar residues" evidence="1">
    <location>
        <begin position="13"/>
        <end position="24"/>
    </location>
</feature>
<accession>A0AAN9IE36</accession>
<evidence type="ECO:0000313" key="2">
    <source>
        <dbReference type="EMBL" id="KAK7269351.1"/>
    </source>
</evidence>
<gene>
    <name evidence="2" type="ORF">RIF29_22076</name>
</gene>
<proteinExistence type="predicted"/>
<comment type="caution">
    <text evidence="2">The sequence shown here is derived from an EMBL/GenBank/DDBJ whole genome shotgun (WGS) entry which is preliminary data.</text>
</comment>
<reference evidence="2 3" key="1">
    <citation type="submission" date="2024-01" db="EMBL/GenBank/DDBJ databases">
        <title>The genomes of 5 underutilized Papilionoideae crops provide insights into root nodulation and disease resistanc.</title>
        <authorList>
            <person name="Yuan L."/>
        </authorList>
    </citation>
    <scope>NUCLEOTIDE SEQUENCE [LARGE SCALE GENOMIC DNA]</scope>
    <source>
        <strain evidence="2">ZHUSHIDOU_FW_LH</strain>
        <tissue evidence="2">Leaf</tissue>
    </source>
</reference>
<dbReference type="Proteomes" id="UP001372338">
    <property type="component" value="Unassembled WGS sequence"/>
</dbReference>
<protein>
    <submittedName>
        <fullName evidence="2">Uncharacterized protein</fullName>
    </submittedName>
</protein>